<accession>A0A3Q4HDY6</accession>
<dbReference type="InterPro" id="IPR037069">
    <property type="entry name" value="AcylCoA_DH/ox_N_sf"/>
</dbReference>
<name>A0A3Q4HDY6_NEOBR</name>
<dbReference type="PANTHER" id="PTHR43831:SF1">
    <property type="entry name" value="ISOBUTYRYL-COA DEHYDROGENASE, MITOCHONDRIAL"/>
    <property type="match status" value="1"/>
</dbReference>
<dbReference type="GO" id="GO:0016627">
    <property type="term" value="F:oxidoreductase activity, acting on the CH-CH group of donors"/>
    <property type="evidence" value="ECO:0007669"/>
    <property type="project" value="InterPro"/>
</dbReference>
<dbReference type="Pfam" id="PF02771">
    <property type="entry name" value="Acyl-CoA_dh_N"/>
    <property type="match status" value="1"/>
</dbReference>
<proteinExistence type="predicted"/>
<protein>
    <recommendedName>
        <fullName evidence="1">Acyl-CoA dehydrogenase/oxidase N-terminal domain-containing protein</fullName>
    </recommendedName>
</protein>
<keyword evidence="3" id="KW-1185">Reference proteome</keyword>
<reference evidence="2" key="2">
    <citation type="submission" date="2025-09" db="UniProtKB">
        <authorList>
            <consortium name="Ensembl"/>
        </authorList>
    </citation>
    <scope>IDENTIFICATION</scope>
</reference>
<dbReference type="PANTHER" id="PTHR43831">
    <property type="entry name" value="ISOBUTYRYL-COA DEHYDROGENASE"/>
    <property type="match status" value="1"/>
</dbReference>
<dbReference type="GO" id="GO:0050660">
    <property type="term" value="F:flavin adenine dinucleotide binding"/>
    <property type="evidence" value="ECO:0007669"/>
    <property type="project" value="InterPro"/>
</dbReference>
<evidence type="ECO:0000313" key="3">
    <source>
        <dbReference type="Proteomes" id="UP000261580"/>
    </source>
</evidence>
<dbReference type="FunFam" id="1.10.540.10:FF:000010">
    <property type="entry name" value="Medium-chain specific acyl-CoA dehydrogenase, mitochondrial"/>
    <property type="match status" value="1"/>
</dbReference>
<dbReference type="Ensembl" id="ENSNBRT00000020682.1">
    <property type="protein sequence ID" value="ENSNBRP00000020146.1"/>
    <property type="gene ID" value="ENSNBRG00000015514.1"/>
</dbReference>
<dbReference type="AlphaFoldDB" id="A0A3Q4HDY6"/>
<organism evidence="2 3">
    <name type="scientific">Neolamprologus brichardi</name>
    <name type="common">Fairy cichlid</name>
    <name type="synonym">Lamprologus brichardi</name>
    <dbReference type="NCBI Taxonomy" id="32507"/>
    <lineage>
        <taxon>Eukaryota</taxon>
        <taxon>Metazoa</taxon>
        <taxon>Chordata</taxon>
        <taxon>Craniata</taxon>
        <taxon>Vertebrata</taxon>
        <taxon>Euteleostomi</taxon>
        <taxon>Actinopterygii</taxon>
        <taxon>Neopterygii</taxon>
        <taxon>Teleostei</taxon>
        <taxon>Neoteleostei</taxon>
        <taxon>Acanthomorphata</taxon>
        <taxon>Ovalentaria</taxon>
        <taxon>Cichlomorphae</taxon>
        <taxon>Cichliformes</taxon>
        <taxon>Cichlidae</taxon>
        <taxon>African cichlids</taxon>
        <taxon>Pseudocrenilabrinae</taxon>
        <taxon>Lamprologini</taxon>
        <taxon>Neolamprologus</taxon>
    </lineage>
</organism>
<dbReference type="STRING" id="32507.ENSNBRP00000020146"/>
<dbReference type="Gene3D" id="1.10.540.10">
    <property type="entry name" value="Acyl-CoA dehydrogenase/oxidase, N-terminal domain"/>
    <property type="match status" value="1"/>
</dbReference>
<dbReference type="Bgee" id="ENSNBRG00000015514">
    <property type="expression patterns" value="Expressed in heart and 8 other cell types or tissues"/>
</dbReference>
<dbReference type="InterPro" id="IPR009100">
    <property type="entry name" value="AcylCoA_DH/oxidase_NM_dom_sf"/>
</dbReference>
<dbReference type="Proteomes" id="UP000261580">
    <property type="component" value="Unassembled WGS sequence"/>
</dbReference>
<dbReference type="InterPro" id="IPR052547">
    <property type="entry name" value="Mito_Isobutyryl-CoADH"/>
</dbReference>
<dbReference type="InterPro" id="IPR013786">
    <property type="entry name" value="AcylCoA_DH/ox_N"/>
</dbReference>
<sequence length="156" mass="17169">MHTYIFYIQVLRAGVRRGIRLQSSSTATASATASSSSPATSLGFSFDLTDQQKEFQQLARKFAREEIIPVAPAYDKSGEYPFPIIKKAWELGMVNGHIPQEYGGMGLSSFDTCLITEELAYGCTGMQTAIEANSLGVTNYYKYKFASRGHILSESV</sequence>
<reference evidence="2" key="1">
    <citation type="submission" date="2025-08" db="UniProtKB">
        <authorList>
            <consortium name="Ensembl"/>
        </authorList>
    </citation>
    <scope>IDENTIFICATION</scope>
</reference>
<evidence type="ECO:0000313" key="2">
    <source>
        <dbReference type="Ensembl" id="ENSNBRP00000020146.1"/>
    </source>
</evidence>
<dbReference type="SUPFAM" id="SSF56645">
    <property type="entry name" value="Acyl-CoA dehydrogenase NM domain-like"/>
    <property type="match status" value="1"/>
</dbReference>
<evidence type="ECO:0000259" key="1">
    <source>
        <dbReference type="Pfam" id="PF02771"/>
    </source>
</evidence>
<feature type="domain" description="Acyl-CoA dehydrogenase/oxidase N-terminal" evidence="1">
    <location>
        <begin position="49"/>
        <end position="138"/>
    </location>
</feature>
<dbReference type="OMA" id="GMVNGHI"/>
<dbReference type="GeneTree" id="ENSGT00940000158429"/>